<feature type="domain" description="F-box" evidence="1">
    <location>
        <begin position="1"/>
        <end position="37"/>
    </location>
</feature>
<dbReference type="AlphaFoldDB" id="A0A3P6EJ05"/>
<dbReference type="Gene3D" id="1.20.1280.50">
    <property type="match status" value="1"/>
</dbReference>
<gene>
    <name evidence="2" type="ORF">BOLC9T57635H</name>
</gene>
<protein>
    <recommendedName>
        <fullName evidence="1">F-box domain-containing protein</fullName>
    </recommendedName>
</protein>
<accession>A0A3P6EJ05</accession>
<sequence length="133" mass="15869">MSNINDLPDDLLVKILSHIPTKDVVATSLLSKRWKFLWMYTTRLEYDQEYHYAKRTVFSRFVDKYLLSHQHPVLESLHFKFKTRYAYIEIGLWIRTAVSGLEYASLRLNVLNQFNILVYIIRLIQNNEEGESI</sequence>
<proteinExistence type="predicted"/>
<dbReference type="CDD" id="cd22160">
    <property type="entry name" value="F-box_AtFBL13-like"/>
    <property type="match status" value="1"/>
</dbReference>
<evidence type="ECO:0000259" key="1">
    <source>
        <dbReference type="PROSITE" id="PS50181"/>
    </source>
</evidence>
<dbReference type="InterPro" id="IPR053781">
    <property type="entry name" value="F-box_AtFBL13-like"/>
</dbReference>
<dbReference type="SMART" id="SM00256">
    <property type="entry name" value="FBOX"/>
    <property type="match status" value="1"/>
</dbReference>
<dbReference type="InterPro" id="IPR001810">
    <property type="entry name" value="F-box_dom"/>
</dbReference>
<dbReference type="PROSITE" id="PS50181">
    <property type="entry name" value="FBOX"/>
    <property type="match status" value="1"/>
</dbReference>
<organism evidence="2">
    <name type="scientific">Brassica oleracea</name>
    <name type="common">Wild cabbage</name>
    <dbReference type="NCBI Taxonomy" id="3712"/>
    <lineage>
        <taxon>Eukaryota</taxon>
        <taxon>Viridiplantae</taxon>
        <taxon>Streptophyta</taxon>
        <taxon>Embryophyta</taxon>
        <taxon>Tracheophyta</taxon>
        <taxon>Spermatophyta</taxon>
        <taxon>Magnoliopsida</taxon>
        <taxon>eudicotyledons</taxon>
        <taxon>Gunneridae</taxon>
        <taxon>Pentapetalae</taxon>
        <taxon>rosids</taxon>
        <taxon>malvids</taxon>
        <taxon>Brassicales</taxon>
        <taxon>Brassicaceae</taxon>
        <taxon>Brassiceae</taxon>
        <taxon>Brassica</taxon>
    </lineage>
</organism>
<dbReference type="PANTHER" id="PTHR32212">
    <property type="entry name" value="CYCLIN-LIKE F-BOX"/>
    <property type="match status" value="1"/>
</dbReference>
<dbReference type="Pfam" id="PF00646">
    <property type="entry name" value="F-box"/>
    <property type="match status" value="1"/>
</dbReference>
<reference evidence="2" key="1">
    <citation type="submission" date="2018-11" db="EMBL/GenBank/DDBJ databases">
        <authorList>
            <consortium name="Genoscope - CEA"/>
            <person name="William W."/>
        </authorList>
    </citation>
    <scope>NUCLEOTIDE SEQUENCE</scope>
</reference>
<dbReference type="SUPFAM" id="SSF81383">
    <property type="entry name" value="F-box domain"/>
    <property type="match status" value="1"/>
</dbReference>
<dbReference type="PANTHER" id="PTHR32212:SF373">
    <property type="entry name" value="F-BOX_LRR-REPEAT PROTEIN 25-LIKE"/>
    <property type="match status" value="1"/>
</dbReference>
<name>A0A3P6EJ05_BRAOL</name>
<dbReference type="InterPro" id="IPR036047">
    <property type="entry name" value="F-box-like_dom_sf"/>
</dbReference>
<dbReference type="EMBL" id="LR031875">
    <property type="protein sequence ID" value="VDD32312.1"/>
    <property type="molecule type" value="Genomic_DNA"/>
</dbReference>
<evidence type="ECO:0000313" key="2">
    <source>
        <dbReference type="EMBL" id="VDD32312.1"/>
    </source>
</evidence>